<dbReference type="InterPro" id="IPR001789">
    <property type="entry name" value="Sig_transdc_resp-reg_receiver"/>
</dbReference>
<dbReference type="InterPro" id="IPR011006">
    <property type="entry name" value="CheY-like_superfamily"/>
</dbReference>
<name>A0A1F7WSX9_9BACT</name>
<keyword evidence="1 2" id="KW-0597">Phosphoprotein</keyword>
<dbReference type="Proteomes" id="UP000178812">
    <property type="component" value="Unassembled WGS sequence"/>
</dbReference>
<organism evidence="4 5">
    <name type="scientific">Candidatus Woesebacteria bacterium GWB1_43_5</name>
    <dbReference type="NCBI Taxonomy" id="1802474"/>
    <lineage>
        <taxon>Bacteria</taxon>
        <taxon>Candidatus Woeseibacteriota</taxon>
    </lineage>
</organism>
<dbReference type="PANTHER" id="PTHR44591:SF3">
    <property type="entry name" value="RESPONSE REGULATORY DOMAIN-CONTAINING PROTEIN"/>
    <property type="match status" value="1"/>
</dbReference>
<dbReference type="InterPro" id="IPR050595">
    <property type="entry name" value="Bact_response_regulator"/>
</dbReference>
<dbReference type="AlphaFoldDB" id="A0A1F7WSX9"/>
<reference evidence="4 5" key="1">
    <citation type="journal article" date="2016" name="Nat. Commun.">
        <title>Thousands of microbial genomes shed light on interconnected biogeochemical processes in an aquifer system.</title>
        <authorList>
            <person name="Anantharaman K."/>
            <person name="Brown C.T."/>
            <person name="Hug L.A."/>
            <person name="Sharon I."/>
            <person name="Castelle C.J."/>
            <person name="Probst A.J."/>
            <person name="Thomas B.C."/>
            <person name="Singh A."/>
            <person name="Wilkins M.J."/>
            <person name="Karaoz U."/>
            <person name="Brodie E.L."/>
            <person name="Williams K.H."/>
            <person name="Hubbard S.S."/>
            <person name="Banfield J.F."/>
        </authorList>
    </citation>
    <scope>NUCLEOTIDE SEQUENCE [LARGE SCALE GENOMIC DNA]</scope>
</reference>
<evidence type="ECO:0000259" key="3">
    <source>
        <dbReference type="PROSITE" id="PS50110"/>
    </source>
</evidence>
<comment type="caution">
    <text evidence="4">The sequence shown here is derived from an EMBL/GenBank/DDBJ whole genome shotgun (WGS) entry which is preliminary data.</text>
</comment>
<sequence>MNLINKGIVILIVEDDPALSDLYNKKFKKEGFETLIARDGTTGLDMALTKNPNCILLDVMLPKMTGMEVLEKVKDSPQGGSIPVIILSNVAEKGERIKAMGLGAIDYLNKAMHSPEDIVSKVKEHLEIS</sequence>
<evidence type="ECO:0000313" key="5">
    <source>
        <dbReference type="Proteomes" id="UP000178812"/>
    </source>
</evidence>
<accession>A0A1F7WSX9</accession>
<evidence type="ECO:0000256" key="2">
    <source>
        <dbReference type="PROSITE-ProRule" id="PRU00169"/>
    </source>
</evidence>
<feature type="domain" description="Response regulatory" evidence="3">
    <location>
        <begin position="9"/>
        <end position="125"/>
    </location>
</feature>
<gene>
    <name evidence="4" type="ORF">A2125_02555</name>
</gene>
<dbReference type="Gene3D" id="3.40.50.2300">
    <property type="match status" value="1"/>
</dbReference>
<dbReference type="CDD" id="cd17574">
    <property type="entry name" value="REC_OmpR"/>
    <property type="match status" value="1"/>
</dbReference>
<dbReference type="PROSITE" id="PS50110">
    <property type="entry name" value="RESPONSE_REGULATORY"/>
    <property type="match status" value="1"/>
</dbReference>
<evidence type="ECO:0000256" key="1">
    <source>
        <dbReference type="ARBA" id="ARBA00022553"/>
    </source>
</evidence>
<dbReference type="SMART" id="SM00448">
    <property type="entry name" value="REC"/>
    <property type="match status" value="1"/>
</dbReference>
<proteinExistence type="predicted"/>
<dbReference type="SUPFAM" id="SSF52172">
    <property type="entry name" value="CheY-like"/>
    <property type="match status" value="1"/>
</dbReference>
<dbReference type="PANTHER" id="PTHR44591">
    <property type="entry name" value="STRESS RESPONSE REGULATOR PROTEIN 1"/>
    <property type="match status" value="1"/>
</dbReference>
<dbReference type="EMBL" id="MGFM01000017">
    <property type="protein sequence ID" value="OGM05850.1"/>
    <property type="molecule type" value="Genomic_DNA"/>
</dbReference>
<protein>
    <recommendedName>
        <fullName evidence="3">Response regulatory domain-containing protein</fullName>
    </recommendedName>
</protein>
<evidence type="ECO:0000313" key="4">
    <source>
        <dbReference type="EMBL" id="OGM05850.1"/>
    </source>
</evidence>
<feature type="modified residue" description="4-aspartylphosphate" evidence="2">
    <location>
        <position position="58"/>
    </location>
</feature>
<dbReference type="GO" id="GO:0000160">
    <property type="term" value="P:phosphorelay signal transduction system"/>
    <property type="evidence" value="ECO:0007669"/>
    <property type="project" value="InterPro"/>
</dbReference>
<dbReference type="Pfam" id="PF00072">
    <property type="entry name" value="Response_reg"/>
    <property type="match status" value="1"/>
</dbReference>